<gene>
    <name evidence="1" type="ORF">I4X03_014665</name>
</gene>
<evidence type="ECO:0000313" key="1">
    <source>
        <dbReference type="EMBL" id="MBZ2208505.1"/>
    </source>
</evidence>
<name>A0ABS7SRD9_9BURK</name>
<accession>A0ABS7SRD9</accession>
<evidence type="ECO:0000313" key="2">
    <source>
        <dbReference type="Proteomes" id="UP000809349"/>
    </source>
</evidence>
<evidence type="ECO:0008006" key="3">
    <source>
        <dbReference type="Google" id="ProtNLM"/>
    </source>
</evidence>
<protein>
    <recommendedName>
        <fullName evidence="3">Transposase</fullName>
    </recommendedName>
</protein>
<comment type="caution">
    <text evidence="1">The sequence shown here is derived from an EMBL/GenBank/DDBJ whole genome shotgun (WGS) entry which is preliminary data.</text>
</comment>
<organism evidence="1 2">
    <name type="scientific">Massilia soli</name>
    <dbReference type="NCBI Taxonomy" id="2792854"/>
    <lineage>
        <taxon>Bacteria</taxon>
        <taxon>Pseudomonadati</taxon>
        <taxon>Pseudomonadota</taxon>
        <taxon>Betaproteobacteria</taxon>
        <taxon>Burkholderiales</taxon>
        <taxon>Oxalobacteraceae</taxon>
        <taxon>Telluria group</taxon>
        <taxon>Massilia</taxon>
    </lineage>
</organism>
<reference evidence="1 2" key="2">
    <citation type="submission" date="2021-08" db="EMBL/GenBank/DDBJ databases">
        <title>Massilia sp. R798.</title>
        <authorList>
            <person name="Baek J.H."/>
            <person name="Jung H.S."/>
            <person name="Kim K.R."/>
            <person name="Jeon C.O."/>
        </authorList>
    </citation>
    <scope>NUCLEOTIDE SEQUENCE [LARGE SCALE GENOMIC DNA]</scope>
    <source>
        <strain evidence="1 2">R798</strain>
    </source>
</reference>
<dbReference type="RefSeq" id="WP_223468984.1">
    <property type="nucleotide sequence ID" value="NZ_JAFBIL020000005.1"/>
</dbReference>
<keyword evidence="2" id="KW-1185">Reference proteome</keyword>
<dbReference type="Proteomes" id="UP000809349">
    <property type="component" value="Unassembled WGS sequence"/>
</dbReference>
<sequence>MSAATSTAKGGAASQIRNLAGDVEMGCLRLRVLLDSVTKSIDETGGDFQERLDAIDCFSKCAKQILATVLGNSLAMDEVARQAGSKNALSKHLDLAESWEAVSEDRPPENLRVVIAWDDETGLPCTAFFDTEEGSWHAQSNAARFPDGAVTHYRHYIGPAGETSGAVS</sequence>
<proteinExistence type="predicted"/>
<reference evidence="1 2" key="1">
    <citation type="submission" date="2021-01" db="EMBL/GenBank/DDBJ databases">
        <authorList>
            <person name="Ruan W."/>
            <person name="Khan S.A."/>
            <person name="Jeon C.O."/>
        </authorList>
    </citation>
    <scope>NUCLEOTIDE SEQUENCE [LARGE SCALE GENOMIC DNA]</scope>
    <source>
        <strain evidence="1 2">R798</strain>
    </source>
</reference>
<dbReference type="EMBL" id="JAFBIL020000005">
    <property type="protein sequence ID" value="MBZ2208505.1"/>
    <property type="molecule type" value="Genomic_DNA"/>
</dbReference>